<feature type="compositionally biased region" description="Basic and acidic residues" evidence="1">
    <location>
        <begin position="18"/>
        <end position="32"/>
    </location>
</feature>
<dbReference type="InterPro" id="IPR003870">
    <property type="entry name" value="DUF222"/>
</dbReference>
<organism evidence="3 4">
    <name type="scientific">Motilibacter deserti</name>
    <dbReference type="NCBI Taxonomy" id="2714956"/>
    <lineage>
        <taxon>Bacteria</taxon>
        <taxon>Bacillati</taxon>
        <taxon>Actinomycetota</taxon>
        <taxon>Actinomycetes</taxon>
        <taxon>Motilibacterales</taxon>
        <taxon>Motilibacteraceae</taxon>
        <taxon>Motilibacter</taxon>
    </lineage>
</organism>
<proteinExistence type="predicted"/>
<dbReference type="Proteomes" id="UP000800981">
    <property type="component" value="Unassembled WGS sequence"/>
</dbReference>
<feature type="domain" description="DUF222" evidence="2">
    <location>
        <begin position="176"/>
        <end position="474"/>
    </location>
</feature>
<dbReference type="Pfam" id="PF02720">
    <property type="entry name" value="DUF222"/>
    <property type="match status" value="1"/>
</dbReference>
<accession>A0ABX0GUT4</accession>
<feature type="region of interest" description="Disordered" evidence="1">
    <location>
        <begin position="1"/>
        <end position="81"/>
    </location>
</feature>
<evidence type="ECO:0000313" key="3">
    <source>
        <dbReference type="EMBL" id="NHC14682.1"/>
    </source>
</evidence>
<comment type="caution">
    <text evidence="3">The sequence shown here is derived from an EMBL/GenBank/DDBJ whole genome shotgun (WGS) entry which is preliminary data.</text>
</comment>
<evidence type="ECO:0000313" key="4">
    <source>
        <dbReference type="Proteomes" id="UP000800981"/>
    </source>
</evidence>
<evidence type="ECO:0000256" key="1">
    <source>
        <dbReference type="SAM" id="MobiDB-lite"/>
    </source>
</evidence>
<protein>
    <submittedName>
        <fullName evidence="3">DUF222 domain-containing protein</fullName>
    </submittedName>
</protein>
<reference evidence="3 4" key="1">
    <citation type="submission" date="2020-03" db="EMBL/GenBank/DDBJ databases">
        <title>Two novel Motilibacter sp.</title>
        <authorList>
            <person name="Liu S."/>
        </authorList>
    </citation>
    <scope>NUCLEOTIDE SEQUENCE [LARGE SCALE GENOMIC DNA]</scope>
    <source>
        <strain evidence="3 4">E257</strain>
    </source>
</reference>
<dbReference type="RefSeq" id="WP_166282447.1">
    <property type="nucleotide sequence ID" value="NZ_JAANNP010000009.1"/>
</dbReference>
<name>A0ABX0GUT4_9ACTN</name>
<sequence length="553" mass="57784">MEFSDGSRRATMTVVRLDAARWARQVRSEQRRTAAASSASTSASASASASKASEASAHEPSHEGASGKGERSVSPAQHSLDELREQAEREAGTVLELTLARAAQGDAVASGSLSASVVLRLMPPDGEPVAAFVAAVPPGPALIAVLECVAARALSADDRVEVVRGWERAGAWLAARQARALAAAAEAAAVELAPQPGSPAAEHWSGEQAGEAEIGAAVRWSQPTVANRIHLAGELTGRCVPTLDELEAGRLEPRQAAAVVEACGPLGDAAAAQVQQRVLGRAGKQTVAQLRRSLRRAVIAADPSTAAERQAAARAERDVALTTLPDGMAQVALTTDAAGAQTVWAALDAVAAHLPAVDPEGRPVPVAARRADGLVALCAAVLGDPDVLPGLAHAATQRPAVRVTVSLDTLLGLSERPGELDGYGPIPAPMARELAADGTWRRWTLEPQTGQLLDVGSCTYRPSARLAAFVTARDRTCRGPGSGYPADRADLDHVAEFDGANTTRANLQPLRRRWHNAKTHGGWRPTRAPDGTVTWRTPLGRRYVIPPEDLDPE</sequence>
<evidence type="ECO:0000259" key="2">
    <source>
        <dbReference type="Pfam" id="PF02720"/>
    </source>
</evidence>
<dbReference type="EMBL" id="JAANNP010000009">
    <property type="protein sequence ID" value="NHC14682.1"/>
    <property type="molecule type" value="Genomic_DNA"/>
</dbReference>
<gene>
    <name evidence="3" type="ORF">G9H71_12915</name>
</gene>
<keyword evidence="4" id="KW-1185">Reference proteome</keyword>
<feature type="compositionally biased region" description="Low complexity" evidence="1">
    <location>
        <begin position="34"/>
        <end position="55"/>
    </location>
</feature>